<dbReference type="PANTHER" id="PTHR47773:SF1">
    <property type="entry name" value="C2H2-TYPE DOMAIN-CONTAINING PROTEIN"/>
    <property type="match status" value="1"/>
</dbReference>
<keyword evidence="2 4" id="KW-0863">Zinc-finger</keyword>
<keyword evidence="3" id="KW-0862">Zinc</keyword>
<evidence type="ECO:0000313" key="7">
    <source>
        <dbReference type="Proteomes" id="UP001591681"/>
    </source>
</evidence>
<organism evidence="6 7">
    <name type="scientific">Coilia grayii</name>
    <name type="common">Gray's grenadier anchovy</name>
    <dbReference type="NCBI Taxonomy" id="363190"/>
    <lineage>
        <taxon>Eukaryota</taxon>
        <taxon>Metazoa</taxon>
        <taxon>Chordata</taxon>
        <taxon>Craniata</taxon>
        <taxon>Vertebrata</taxon>
        <taxon>Euteleostomi</taxon>
        <taxon>Actinopterygii</taxon>
        <taxon>Neopterygii</taxon>
        <taxon>Teleostei</taxon>
        <taxon>Clupei</taxon>
        <taxon>Clupeiformes</taxon>
        <taxon>Clupeoidei</taxon>
        <taxon>Engraulidae</taxon>
        <taxon>Coilinae</taxon>
        <taxon>Coilia</taxon>
    </lineage>
</organism>
<accession>A0ABD1KRC4</accession>
<evidence type="ECO:0000259" key="5">
    <source>
        <dbReference type="PROSITE" id="PS50157"/>
    </source>
</evidence>
<evidence type="ECO:0000256" key="3">
    <source>
        <dbReference type="ARBA" id="ARBA00022833"/>
    </source>
</evidence>
<dbReference type="FunFam" id="3.30.160.60:FF:000065">
    <property type="entry name" value="B-cell CLL/lymphoma 6, member B"/>
    <property type="match status" value="1"/>
</dbReference>
<dbReference type="GO" id="GO:0008270">
    <property type="term" value="F:zinc ion binding"/>
    <property type="evidence" value="ECO:0007669"/>
    <property type="project" value="UniProtKB-KW"/>
</dbReference>
<gene>
    <name evidence="6" type="ORF">ACEWY4_003448</name>
</gene>
<proteinExistence type="predicted"/>
<dbReference type="PANTHER" id="PTHR47773">
    <property type="entry name" value="SI:DKEY-9I5.2-RELATED"/>
    <property type="match status" value="1"/>
</dbReference>
<reference evidence="6 7" key="1">
    <citation type="submission" date="2024-09" db="EMBL/GenBank/DDBJ databases">
        <title>A chromosome-level genome assembly of Gray's grenadier anchovy, Coilia grayii.</title>
        <authorList>
            <person name="Fu Z."/>
        </authorList>
    </citation>
    <scope>NUCLEOTIDE SEQUENCE [LARGE SCALE GENOMIC DNA]</scope>
    <source>
        <strain evidence="6">G4</strain>
        <tissue evidence="6">Muscle</tissue>
    </source>
</reference>
<evidence type="ECO:0000256" key="2">
    <source>
        <dbReference type="ARBA" id="ARBA00022771"/>
    </source>
</evidence>
<comment type="caution">
    <text evidence="6">The sequence shown here is derived from an EMBL/GenBank/DDBJ whole genome shotgun (WGS) entry which is preliminary data.</text>
</comment>
<sequence>MHACDVCGKSFSTKPQLNLHKKQHQYPCIRMYRKGQARMLCTAAAKAAEAAARKAGGEMWRGQLIITFSLYTWQSFRWLLENDVGWVAWILSEFIHQGELNEQMKWQKECLLEYVKDFPSVTCLVEEKLKAVRKGNEELYAQHMDEQMVAFLKPSQIKSYVRRIVRGVEETAAAVHAIIEEFKGPAGLDIDGIHLFKSSDTVDAHWATASKHLGCMQVGSFLNGSRRVKVWPYC</sequence>
<dbReference type="InterPro" id="IPR036236">
    <property type="entry name" value="Znf_C2H2_sf"/>
</dbReference>
<evidence type="ECO:0000313" key="6">
    <source>
        <dbReference type="EMBL" id="KAL2101687.1"/>
    </source>
</evidence>
<dbReference type="EMBL" id="JBHFQA010000003">
    <property type="protein sequence ID" value="KAL2101687.1"/>
    <property type="molecule type" value="Genomic_DNA"/>
</dbReference>
<evidence type="ECO:0000256" key="4">
    <source>
        <dbReference type="PROSITE-ProRule" id="PRU00042"/>
    </source>
</evidence>
<dbReference type="AlphaFoldDB" id="A0ABD1KRC4"/>
<protein>
    <recommendedName>
        <fullName evidence="5">C2H2-type domain-containing protein</fullName>
    </recommendedName>
</protein>
<dbReference type="InterPro" id="IPR013087">
    <property type="entry name" value="Znf_C2H2_type"/>
</dbReference>
<dbReference type="SUPFAM" id="SSF57667">
    <property type="entry name" value="beta-beta-alpha zinc fingers"/>
    <property type="match status" value="1"/>
</dbReference>
<dbReference type="Gene3D" id="3.30.160.60">
    <property type="entry name" value="Classic Zinc Finger"/>
    <property type="match status" value="1"/>
</dbReference>
<evidence type="ECO:0000256" key="1">
    <source>
        <dbReference type="ARBA" id="ARBA00022723"/>
    </source>
</evidence>
<dbReference type="PROSITE" id="PS50157">
    <property type="entry name" value="ZINC_FINGER_C2H2_2"/>
    <property type="match status" value="1"/>
</dbReference>
<name>A0ABD1KRC4_9TELE</name>
<feature type="domain" description="C2H2-type" evidence="5">
    <location>
        <begin position="2"/>
        <end position="24"/>
    </location>
</feature>
<keyword evidence="1" id="KW-0479">Metal-binding</keyword>
<dbReference type="Proteomes" id="UP001591681">
    <property type="component" value="Unassembled WGS sequence"/>
</dbReference>
<dbReference type="PROSITE" id="PS00028">
    <property type="entry name" value="ZINC_FINGER_C2H2_1"/>
    <property type="match status" value="1"/>
</dbReference>
<dbReference type="SMART" id="SM00355">
    <property type="entry name" value="ZnF_C2H2"/>
    <property type="match status" value="1"/>
</dbReference>
<keyword evidence="7" id="KW-1185">Reference proteome</keyword>